<dbReference type="Proteomes" id="UP000231057">
    <property type="component" value="Chromosome"/>
</dbReference>
<gene>
    <name evidence="2" type="ORF">BRW62_08325</name>
</gene>
<reference evidence="2 3" key="1">
    <citation type="submission" date="2016-11" db="EMBL/GenBank/DDBJ databases">
        <title>Complete genome sequence of thermophilic cyanobacteria strain Synechococcus sp. PCC6715.</title>
        <authorList>
            <person name="Tang J."/>
            <person name="Daroch M."/>
            <person name="Liang Y."/>
            <person name="Jiang D."/>
            <person name="Shah M."/>
        </authorList>
    </citation>
    <scope>NUCLEOTIDE SEQUENCE [LARGE SCALE GENOMIC DNA]</scope>
    <source>
        <strain evidence="2 3">PCC 6715</strain>
    </source>
</reference>
<dbReference type="Pfam" id="PF00534">
    <property type="entry name" value="Glycos_transf_1"/>
    <property type="match status" value="1"/>
</dbReference>
<sequence length="358" mass="39567">MKLLFASTSVGPLGTGQGGGVELTLLNMVLALQPRGYEIQILAPCGSRLPVPAAIEEIPGALQVPAQHQRRDQPIVMPSNSVLANLWARVRQLQQGYDLIVNFAYDWLPFYLTPWLSRPVAHLVSMASISEVMDQAIATVIDQYPGSIGVYTRTQAATFPFGDRCVCLGSGLDLSLYEFCADPDDVLCWLGRIAPEKGLEDAVAAANVTRTPLKIMGQMQDVDYWQRIQAQYPDAPIEYLGFLPTQQMQAHLRRCKALLLTSRWVEAFGNVVIESLACGVPVIAYDRGGPSEIVRHGQTGFLVTPDSVPDLISALGQIEQIRRSACRQQAEQEYSLKAYGDVVERWLKDVYYRDAPKV</sequence>
<dbReference type="InterPro" id="IPR050194">
    <property type="entry name" value="Glycosyltransferase_grp1"/>
</dbReference>
<dbReference type="InterPro" id="IPR001296">
    <property type="entry name" value="Glyco_trans_1"/>
</dbReference>
<name>A0A2D2Q2M8_PARLV</name>
<evidence type="ECO:0000313" key="3">
    <source>
        <dbReference type="Proteomes" id="UP000231057"/>
    </source>
</evidence>
<reference evidence="3" key="2">
    <citation type="journal article" date="2022" name="Front. Microbiol.">
        <title>Comparative Genomic Analysis Revealed Distinct Molecular Components and Organization of CO2-Concentrating Mechanism in Thermophilic Cyanobacteria.</title>
        <authorList>
            <person name="Tang J."/>
            <person name="Zhou H."/>
            <person name="Yao D."/>
            <person name="Riaz S."/>
            <person name="You D."/>
            <person name="Klepacz-Smolka A."/>
            <person name="Daroch M."/>
        </authorList>
    </citation>
    <scope>NUCLEOTIDE SEQUENCE [LARGE SCALE GENOMIC DNA]</scope>
    <source>
        <strain evidence="3">PCC 6715</strain>
    </source>
</reference>
<evidence type="ECO:0000313" key="2">
    <source>
        <dbReference type="EMBL" id="ATS18754.1"/>
    </source>
</evidence>
<evidence type="ECO:0000259" key="1">
    <source>
        <dbReference type="Pfam" id="PF00534"/>
    </source>
</evidence>
<dbReference type="AlphaFoldDB" id="A0A2D2Q2M8"/>
<dbReference type="PANTHER" id="PTHR45947">
    <property type="entry name" value="SULFOQUINOVOSYL TRANSFERASE SQD2"/>
    <property type="match status" value="1"/>
</dbReference>
<dbReference type="PANTHER" id="PTHR45947:SF3">
    <property type="entry name" value="SULFOQUINOVOSYL TRANSFERASE SQD2"/>
    <property type="match status" value="1"/>
</dbReference>
<keyword evidence="3" id="KW-1185">Reference proteome</keyword>
<keyword evidence="2" id="KW-0808">Transferase</keyword>
<dbReference type="GO" id="GO:0016757">
    <property type="term" value="F:glycosyltransferase activity"/>
    <property type="evidence" value="ECO:0007669"/>
    <property type="project" value="InterPro"/>
</dbReference>
<dbReference type="Gene3D" id="3.40.50.2000">
    <property type="entry name" value="Glycogen Phosphorylase B"/>
    <property type="match status" value="2"/>
</dbReference>
<dbReference type="EMBL" id="CP018092">
    <property type="protein sequence ID" value="ATS18754.1"/>
    <property type="molecule type" value="Genomic_DNA"/>
</dbReference>
<feature type="domain" description="Glycosyl transferase family 1" evidence="1">
    <location>
        <begin position="184"/>
        <end position="330"/>
    </location>
</feature>
<accession>A0A2D2Q2M8</accession>
<proteinExistence type="predicted"/>
<dbReference type="KEGG" id="slw:BRW62_08325"/>
<protein>
    <submittedName>
        <fullName evidence="2">UDP-glucose--tetrahydrobiopterin glucosyltransferase</fullName>
    </submittedName>
</protein>
<dbReference type="CDD" id="cd03802">
    <property type="entry name" value="GT4_AviGT4-like"/>
    <property type="match status" value="1"/>
</dbReference>
<organism evidence="2 3">
    <name type="scientific">Parathermosynechococcus lividus PCC 6715</name>
    <dbReference type="NCBI Taxonomy" id="1917166"/>
    <lineage>
        <taxon>Bacteria</taxon>
        <taxon>Bacillati</taxon>
        <taxon>Cyanobacteriota</taxon>
        <taxon>Cyanophyceae</taxon>
        <taxon>Acaryochloridales</taxon>
        <taxon>Thermosynechococcaceae</taxon>
        <taxon>Parathermosynechococcus</taxon>
    </lineage>
</organism>
<dbReference type="SUPFAM" id="SSF53756">
    <property type="entry name" value="UDP-Glycosyltransferase/glycogen phosphorylase"/>
    <property type="match status" value="1"/>
</dbReference>